<comment type="caution">
    <text evidence="6">The sequence shown here is derived from an EMBL/GenBank/DDBJ whole genome shotgun (WGS) entry which is preliminary data.</text>
</comment>
<dbReference type="InterPro" id="IPR018268">
    <property type="entry name" value="Ribosomal_uS10_CS"/>
</dbReference>
<dbReference type="EMBL" id="PFEE01000045">
    <property type="protein sequence ID" value="PJE63673.1"/>
    <property type="molecule type" value="Genomic_DNA"/>
</dbReference>
<dbReference type="NCBIfam" id="NF001861">
    <property type="entry name" value="PRK00596.1"/>
    <property type="match status" value="1"/>
</dbReference>
<sequence>MPTGKIRVRLKAYDHRLLEDACEKIVGAAIKTGGRVVGPVPLPTRRSLTVVNRSPFTDKDSREYFEMRVHKRVIEIVNPTIQTIDALTHLDIPSGIDVTIRM</sequence>
<dbReference type="PANTHER" id="PTHR11700">
    <property type="entry name" value="30S RIBOSOMAL PROTEIN S10 FAMILY MEMBER"/>
    <property type="match status" value="1"/>
</dbReference>
<dbReference type="SUPFAM" id="SSF54999">
    <property type="entry name" value="Ribosomal protein S10"/>
    <property type="match status" value="1"/>
</dbReference>
<evidence type="ECO:0000256" key="1">
    <source>
        <dbReference type="ARBA" id="ARBA00007102"/>
    </source>
</evidence>
<proteinExistence type="inferred from homology"/>
<dbReference type="HAMAP" id="MF_00508">
    <property type="entry name" value="Ribosomal_uS10"/>
    <property type="match status" value="1"/>
</dbReference>
<dbReference type="GO" id="GO:0006412">
    <property type="term" value="P:translation"/>
    <property type="evidence" value="ECO:0007669"/>
    <property type="project" value="UniProtKB-UniRule"/>
</dbReference>
<evidence type="ECO:0000256" key="3">
    <source>
        <dbReference type="ARBA" id="ARBA00023274"/>
    </source>
</evidence>
<dbReference type="GO" id="GO:1990904">
    <property type="term" value="C:ribonucleoprotein complex"/>
    <property type="evidence" value="ECO:0007669"/>
    <property type="project" value="UniProtKB-KW"/>
</dbReference>
<dbReference type="InterPro" id="IPR001848">
    <property type="entry name" value="Ribosomal_uS10"/>
</dbReference>
<dbReference type="Proteomes" id="UP000231569">
    <property type="component" value="Unassembled WGS sequence"/>
</dbReference>
<comment type="subunit">
    <text evidence="4">Part of the 30S ribosomal subunit.</text>
</comment>
<dbReference type="GO" id="GO:0003735">
    <property type="term" value="F:structural constituent of ribosome"/>
    <property type="evidence" value="ECO:0007669"/>
    <property type="project" value="InterPro"/>
</dbReference>
<gene>
    <name evidence="4" type="primary">rpsJ</name>
    <name evidence="6" type="ORF">COU89_02015</name>
</gene>
<dbReference type="InterPro" id="IPR027486">
    <property type="entry name" value="Ribosomal_uS10_dom"/>
</dbReference>
<comment type="similarity">
    <text evidence="1 4">Belongs to the universal ribosomal protein uS10 family.</text>
</comment>
<protein>
    <recommendedName>
        <fullName evidence="4">Small ribosomal subunit protein uS10</fullName>
    </recommendedName>
</protein>
<evidence type="ECO:0000313" key="7">
    <source>
        <dbReference type="Proteomes" id="UP000231569"/>
    </source>
</evidence>
<dbReference type="GO" id="GO:0005840">
    <property type="term" value="C:ribosome"/>
    <property type="evidence" value="ECO:0007669"/>
    <property type="project" value="UniProtKB-KW"/>
</dbReference>
<evidence type="ECO:0000259" key="5">
    <source>
        <dbReference type="SMART" id="SM01403"/>
    </source>
</evidence>
<feature type="domain" description="Small ribosomal subunit protein uS10" evidence="5">
    <location>
        <begin position="7"/>
        <end position="101"/>
    </location>
</feature>
<dbReference type="InterPro" id="IPR036838">
    <property type="entry name" value="Ribosomal_uS10_dom_sf"/>
</dbReference>
<dbReference type="NCBIfam" id="TIGR01049">
    <property type="entry name" value="rpsJ_bact"/>
    <property type="match status" value="1"/>
</dbReference>
<dbReference type="Pfam" id="PF00338">
    <property type="entry name" value="Ribosomal_S10"/>
    <property type="match status" value="1"/>
</dbReference>
<reference evidence="7" key="1">
    <citation type="submission" date="2017-09" db="EMBL/GenBank/DDBJ databases">
        <title>Depth-based differentiation of microbial function through sediment-hosted aquifers and enrichment of novel symbionts in the deep terrestrial subsurface.</title>
        <authorList>
            <person name="Probst A.J."/>
            <person name="Ladd B."/>
            <person name="Jarett J.K."/>
            <person name="Geller-Mcgrath D.E."/>
            <person name="Sieber C.M.K."/>
            <person name="Emerson J.B."/>
            <person name="Anantharaman K."/>
            <person name="Thomas B.C."/>
            <person name="Malmstrom R."/>
            <person name="Stieglmeier M."/>
            <person name="Klingl A."/>
            <person name="Woyke T."/>
            <person name="Ryan C.M."/>
            <person name="Banfield J.F."/>
        </authorList>
    </citation>
    <scope>NUCLEOTIDE SEQUENCE [LARGE SCALE GENOMIC DNA]</scope>
</reference>
<keyword evidence="2 4" id="KW-0689">Ribosomal protein</keyword>
<organism evidence="6 7">
    <name type="scientific">Candidatus Roizmanbacteria bacterium CG10_big_fil_rev_8_21_14_0_10_45_7</name>
    <dbReference type="NCBI Taxonomy" id="1974854"/>
    <lineage>
        <taxon>Bacteria</taxon>
        <taxon>Candidatus Roizmaniibacteriota</taxon>
    </lineage>
</organism>
<evidence type="ECO:0000256" key="2">
    <source>
        <dbReference type="ARBA" id="ARBA00022980"/>
    </source>
</evidence>
<evidence type="ECO:0000313" key="6">
    <source>
        <dbReference type="EMBL" id="PJE63673.1"/>
    </source>
</evidence>
<dbReference type="FunFam" id="3.30.70.600:FF:000003">
    <property type="entry name" value="30S ribosomal protein S10"/>
    <property type="match status" value="1"/>
</dbReference>
<dbReference type="SMART" id="SM01403">
    <property type="entry name" value="Ribosomal_S10"/>
    <property type="match status" value="1"/>
</dbReference>
<accession>A0A2M8KUY7</accession>
<dbReference type="AlphaFoldDB" id="A0A2M8KUY7"/>
<dbReference type="PRINTS" id="PR00971">
    <property type="entry name" value="RIBOSOMALS10"/>
</dbReference>
<name>A0A2M8KUY7_9BACT</name>
<dbReference type="GO" id="GO:0000049">
    <property type="term" value="F:tRNA binding"/>
    <property type="evidence" value="ECO:0007669"/>
    <property type="project" value="UniProtKB-UniRule"/>
</dbReference>
<keyword evidence="3 4" id="KW-0687">Ribonucleoprotein</keyword>
<comment type="function">
    <text evidence="4">Involved in the binding of tRNA to the ribosomes.</text>
</comment>
<dbReference type="PROSITE" id="PS00361">
    <property type="entry name" value="RIBOSOMAL_S10"/>
    <property type="match status" value="1"/>
</dbReference>
<evidence type="ECO:0000256" key="4">
    <source>
        <dbReference type="HAMAP-Rule" id="MF_00508"/>
    </source>
</evidence>
<dbReference type="Gene3D" id="3.30.70.600">
    <property type="entry name" value="Ribosomal protein S10 domain"/>
    <property type="match status" value="1"/>
</dbReference>